<name>A0A2P1PP59_9GAMM</name>
<reference evidence="2 3" key="1">
    <citation type="submission" date="2018-03" db="EMBL/GenBank/DDBJ databases">
        <title>Ahniella affigens gen. nov., sp. nov., a gammaproteobacterium isolated from sandy soil near a stream.</title>
        <authorList>
            <person name="Ko Y."/>
            <person name="Kim J.-H."/>
        </authorList>
    </citation>
    <scope>NUCLEOTIDE SEQUENCE [LARGE SCALE GENOMIC DNA]</scope>
    <source>
        <strain evidence="2 3">D13</strain>
    </source>
</reference>
<proteinExistence type="predicted"/>
<accession>A0A2P1PP59</accession>
<dbReference type="KEGG" id="xba:C7S18_05040"/>
<keyword evidence="3" id="KW-1185">Reference proteome</keyword>
<sequence length="134" mass="14900">MAQEATMAEFFDDRRQEPRFDTVGEGEVEINGQRVRGSLIDLSINGLKMQKPIGFGAPDGSRFKMNLVLPEQAPFAAEVMLVRTNPDTIGVEFMDMPPRDFACLTQLIERFQTLRAHAMMQVADTEAPAAEPSP</sequence>
<dbReference type="OrthoDB" id="5298508at2"/>
<gene>
    <name evidence="2" type="ORF">C7S18_05040</name>
</gene>
<dbReference type="Proteomes" id="UP000241074">
    <property type="component" value="Chromosome"/>
</dbReference>
<evidence type="ECO:0000313" key="3">
    <source>
        <dbReference type="Proteomes" id="UP000241074"/>
    </source>
</evidence>
<feature type="domain" description="PilZ" evidence="1">
    <location>
        <begin position="13"/>
        <end position="109"/>
    </location>
</feature>
<evidence type="ECO:0000313" key="2">
    <source>
        <dbReference type="EMBL" id="AVP96605.1"/>
    </source>
</evidence>
<dbReference type="AlphaFoldDB" id="A0A2P1PP59"/>
<dbReference type="EMBL" id="CP027860">
    <property type="protein sequence ID" value="AVP96605.1"/>
    <property type="molecule type" value="Genomic_DNA"/>
</dbReference>
<evidence type="ECO:0000259" key="1">
    <source>
        <dbReference type="Pfam" id="PF07238"/>
    </source>
</evidence>
<organism evidence="2 3">
    <name type="scientific">Ahniella affigens</name>
    <dbReference type="NCBI Taxonomy" id="2021234"/>
    <lineage>
        <taxon>Bacteria</taxon>
        <taxon>Pseudomonadati</taxon>
        <taxon>Pseudomonadota</taxon>
        <taxon>Gammaproteobacteria</taxon>
        <taxon>Lysobacterales</taxon>
        <taxon>Rhodanobacteraceae</taxon>
        <taxon>Ahniella</taxon>
    </lineage>
</organism>
<reference evidence="2 3" key="2">
    <citation type="submission" date="2018-03" db="EMBL/GenBank/DDBJ databases">
        <authorList>
            <person name="Keele B.F."/>
        </authorList>
    </citation>
    <scope>NUCLEOTIDE SEQUENCE [LARGE SCALE GENOMIC DNA]</scope>
    <source>
        <strain evidence="2 3">D13</strain>
    </source>
</reference>
<dbReference type="Gene3D" id="2.40.10.220">
    <property type="entry name" value="predicted glycosyltransferase like domains"/>
    <property type="match status" value="1"/>
</dbReference>
<dbReference type="SUPFAM" id="SSF141371">
    <property type="entry name" value="PilZ domain-like"/>
    <property type="match status" value="1"/>
</dbReference>
<dbReference type="GO" id="GO:0035438">
    <property type="term" value="F:cyclic-di-GMP binding"/>
    <property type="evidence" value="ECO:0007669"/>
    <property type="project" value="InterPro"/>
</dbReference>
<protein>
    <recommendedName>
        <fullName evidence="1">PilZ domain-containing protein</fullName>
    </recommendedName>
</protein>
<dbReference type="Pfam" id="PF07238">
    <property type="entry name" value="PilZ"/>
    <property type="match status" value="1"/>
</dbReference>
<dbReference type="InterPro" id="IPR009875">
    <property type="entry name" value="PilZ_domain"/>
</dbReference>